<dbReference type="PROSITE" id="PS51192">
    <property type="entry name" value="HELICASE_ATP_BIND_1"/>
    <property type="match status" value="1"/>
</dbReference>
<dbReference type="PROSITE" id="PS00690">
    <property type="entry name" value="DEAH_ATP_HELICASE"/>
    <property type="match status" value="1"/>
</dbReference>
<dbReference type="InterPro" id="IPR038190">
    <property type="entry name" value="SRI_sf"/>
</dbReference>
<dbReference type="EMBL" id="CAXLJM020000034">
    <property type="protein sequence ID" value="CAL8102843.1"/>
    <property type="molecule type" value="Genomic_DNA"/>
</dbReference>
<feature type="compositionally biased region" description="Low complexity" evidence="12">
    <location>
        <begin position="976"/>
        <end position="988"/>
    </location>
</feature>
<comment type="catalytic activity">
    <reaction evidence="11">
        <text>ATP + H2O = ADP + phosphate + H(+)</text>
        <dbReference type="Rhea" id="RHEA:13065"/>
        <dbReference type="ChEBI" id="CHEBI:15377"/>
        <dbReference type="ChEBI" id="CHEBI:15378"/>
        <dbReference type="ChEBI" id="CHEBI:30616"/>
        <dbReference type="ChEBI" id="CHEBI:43474"/>
        <dbReference type="ChEBI" id="CHEBI:456216"/>
    </reaction>
</comment>
<feature type="compositionally biased region" description="Basic and acidic residues" evidence="12">
    <location>
        <begin position="939"/>
        <end position="961"/>
    </location>
</feature>
<evidence type="ECO:0000256" key="4">
    <source>
        <dbReference type="ARBA" id="ARBA00022801"/>
    </source>
</evidence>
<dbReference type="InterPro" id="IPR004589">
    <property type="entry name" value="DNA_helicase_ATP-dep_RecQ"/>
</dbReference>
<dbReference type="Pfam" id="PF08236">
    <property type="entry name" value="SRI"/>
    <property type="match status" value="1"/>
</dbReference>
<reference evidence="15 16" key="1">
    <citation type="submission" date="2024-08" db="EMBL/GenBank/DDBJ databases">
        <authorList>
            <person name="Cucini C."/>
            <person name="Frati F."/>
        </authorList>
    </citation>
    <scope>NUCLEOTIDE SEQUENCE [LARGE SCALE GENOMIC DNA]</scope>
</reference>
<dbReference type="Pfam" id="PF00270">
    <property type="entry name" value="DEAD"/>
    <property type="match status" value="1"/>
</dbReference>
<dbReference type="Gene3D" id="1.10.1740.100">
    <property type="entry name" value="Set2, Rpb1 interacting domain"/>
    <property type="match status" value="1"/>
</dbReference>
<feature type="compositionally biased region" description="Polar residues" evidence="12">
    <location>
        <begin position="923"/>
        <end position="938"/>
    </location>
</feature>
<dbReference type="SMART" id="SM00490">
    <property type="entry name" value="HELICc"/>
    <property type="match status" value="1"/>
</dbReference>
<dbReference type="PROSITE" id="PS51194">
    <property type="entry name" value="HELICASE_CTER"/>
    <property type="match status" value="1"/>
</dbReference>
<comment type="subcellular location">
    <subcellularLocation>
        <location evidence="1">Nucleus</location>
    </subcellularLocation>
</comment>
<dbReference type="SUPFAM" id="SSF52540">
    <property type="entry name" value="P-loop containing nucleoside triphosphate hydrolases"/>
    <property type="match status" value="1"/>
</dbReference>
<dbReference type="Pfam" id="PF00271">
    <property type="entry name" value="Helicase_C"/>
    <property type="match status" value="1"/>
</dbReference>
<dbReference type="PANTHER" id="PTHR13710">
    <property type="entry name" value="DNA HELICASE RECQ FAMILY MEMBER"/>
    <property type="match status" value="1"/>
</dbReference>
<dbReference type="SMART" id="SM00487">
    <property type="entry name" value="DEXDc"/>
    <property type="match status" value="1"/>
</dbReference>
<feature type="compositionally biased region" description="Low complexity" evidence="12">
    <location>
        <begin position="826"/>
        <end position="838"/>
    </location>
</feature>
<feature type="compositionally biased region" description="Polar residues" evidence="12">
    <location>
        <begin position="962"/>
        <end position="972"/>
    </location>
</feature>
<evidence type="ECO:0000256" key="12">
    <source>
        <dbReference type="SAM" id="MobiDB-lite"/>
    </source>
</evidence>
<organism evidence="15 16">
    <name type="scientific">Orchesella dallaii</name>
    <dbReference type="NCBI Taxonomy" id="48710"/>
    <lineage>
        <taxon>Eukaryota</taxon>
        <taxon>Metazoa</taxon>
        <taxon>Ecdysozoa</taxon>
        <taxon>Arthropoda</taxon>
        <taxon>Hexapoda</taxon>
        <taxon>Collembola</taxon>
        <taxon>Entomobryomorpha</taxon>
        <taxon>Entomobryoidea</taxon>
        <taxon>Orchesellidae</taxon>
        <taxon>Orchesellinae</taxon>
        <taxon>Orchesella</taxon>
    </lineage>
</organism>
<dbReference type="PANTHER" id="PTHR13710:SF152">
    <property type="entry name" value="ATP-DEPENDENT DNA HELICASE Q5"/>
    <property type="match status" value="1"/>
</dbReference>
<keyword evidence="4" id="KW-0378">Hydrolase</keyword>
<feature type="compositionally biased region" description="Low complexity" evidence="12">
    <location>
        <begin position="694"/>
        <end position="721"/>
    </location>
</feature>
<evidence type="ECO:0000256" key="5">
    <source>
        <dbReference type="ARBA" id="ARBA00022806"/>
    </source>
</evidence>
<dbReference type="EC" id="5.6.2.4" evidence="10"/>
<evidence type="ECO:0000256" key="6">
    <source>
        <dbReference type="ARBA" id="ARBA00022840"/>
    </source>
</evidence>
<dbReference type="InterPro" id="IPR014001">
    <property type="entry name" value="Helicase_ATP-bd"/>
</dbReference>
<protein>
    <recommendedName>
        <fullName evidence="10">DNA 3'-5' helicase</fullName>
        <ecNumber evidence="10">5.6.2.4</ecNumber>
    </recommendedName>
</protein>
<evidence type="ECO:0000313" key="16">
    <source>
        <dbReference type="Proteomes" id="UP001642540"/>
    </source>
</evidence>
<keyword evidence="6" id="KW-0067">ATP-binding</keyword>
<dbReference type="Proteomes" id="UP001642540">
    <property type="component" value="Unassembled WGS sequence"/>
</dbReference>
<comment type="caution">
    <text evidence="15">The sequence shown here is derived from an EMBL/GenBank/DDBJ whole genome shotgun (WGS) entry which is preliminary data.</text>
</comment>
<dbReference type="InterPro" id="IPR002464">
    <property type="entry name" value="DNA/RNA_helicase_DEAH_CS"/>
</dbReference>
<feature type="compositionally biased region" description="Basic and acidic residues" evidence="12">
    <location>
        <begin position="858"/>
        <end position="893"/>
    </location>
</feature>
<proteinExistence type="inferred from homology"/>
<keyword evidence="7" id="KW-0238">DNA-binding</keyword>
<feature type="compositionally biased region" description="Basic and acidic residues" evidence="12">
    <location>
        <begin position="756"/>
        <end position="771"/>
    </location>
</feature>
<dbReference type="InterPro" id="IPR032284">
    <property type="entry name" value="RecQ_Zn-bd"/>
</dbReference>
<comment type="similarity">
    <text evidence="2">Belongs to the helicase family. RecQ subfamily.</text>
</comment>
<evidence type="ECO:0000256" key="1">
    <source>
        <dbReference type="ARBA" id="ARBA00004123"/>
    </source>
</evidence>
<dbReference type="InterPro" id="IPR013257">
    <property type="entry name" value="SRI"/>
</dbReference>
<dbReference type="InterPro" id="IPR011545">
    <property type="entry name" value="DEAD/DEAH_box_helicase_dom"/>
</dbReference>
<evidence type="ECO:0000313" key="15">
    <source>
        <dbReference type="EMBL" id="CAL8102843.1"/>
    </source>
</evidence>
<sequence length="1066" mass="118630">MLPIKIRRTSKDGDGKSAAEDGKWKYPHLLAKLKQHFKHTDFRSDLQRKAIEAAVQGHKDMFVSMPTGSGKSLIYQFPAVLKDRSFAIVFTPLLALIQDQIDHLRKLKIRAETINSKVSVTDKKRIISDLMAVRPDTKLLYITPEQAATDGFKGLMSKLIDQGKISYFVVDEAHCVSQWGHDFRHDYLKLGDIRVAYKDIPWIALTATASPKVVDDILLQLKLRSPVKFKTPCFRSNLYYDVCFRELLDDQFTHLYEFCQASLGEGWQNAKKSERNCGIVYCRTREATDHLAEILTKKGMPTKAYHAGLKGSERELVQDEWMKGEIPVITATISFGMGVDKGSVRFVAHWAPPQSVAGYYQESGRAGRDGKKSYCRIYYSKSERDSVAFLIKQDSAKAKPGKEAQAKATMNAFEAMVNYCQEPTCRHNFFAKYFGDSKIQNCGPMCDFCKNPKAVEDLVQQFYYQDVVRQQIQISALNVNGVDEDLYGGGRVGAKNDTKEYDSDGMEKKAKSSLSSLIQKQFAIRRGSGSSEGDFVSAASLLDKELEKTARVRSASSTSTKIAGLTVQSREHHLNTLIDALDKNYKKAIELLKDAVSKHMTATDICDCAVELEYSIFSTKTVVTMYRRGIVVSVQKVKKDTEAGVLTDSIINFEPVNKVNRNKMSPAVTSSKKDMFDDSLNAHLLTIDTESVDESVPSSSQSGSVPASATSTPQSQTSSSQGSKRYSFKRKRSPSRQQTLGEFFQPITTDENEGSSNKDNDHQKEDEKQVDNDDAATEIIELYSSPESEDDLFSLPTQRIKNGYPDEKSLKKTGITSGAGQEKTGNDNTSNSIDNNDSPTPPRKRSREDTSTDINKLLPDEPDPKVAKKSEEGVEEKADHSNNKPHKDKDKAHTSKTKSPAKKQTQLIDDLFGGESPKVAAKSATNNSLPKSDSNSTSKETEQTTDKVVKEDRKSTEKRSSDGSTSRSNGNREVSKSQSSSSASSVKTIGKSEMADIVVCYLMPYFKRGKIESKDKFKFLARDFSHQAIKRGLKTKPEIESFVKSRFAKSKEEVTTIVAAATSSTK</sequence>
<accession>A0ABP1QH53</accession>
<comment type="catalytic activity">
    <reaction evidence="9">
        <text>Couples ATP hydrolysis with the unwinding of duplex DNA by translocating in the 3'-5' direction.</text>
        <dbReference type="EC" id="5.6.2.4"/>
    </reaction>
</comment>
<dbReference type="InterPro" id="IPR001650">
    <property type="entry name" value="Helicase_C-like"/>
</dbReference>
<keyword evidence="16" id="KW-1185">Reference proteome</keyword>
<keyword evidence="8" id="KW-0539">Nucleus</keyword>
<dbReference type="Gene3D" id="6.10.250.3140">
    <property type="match status" value="1"/>
</dbReference>
<feature type="compositionally biased region" description="Polar residues" evidence="12">
    <location>
        <begin position="735"/>
        <end position="755"/>
    </location>
</feature>
<evidence type="ECO:0000256" key="8">
    <source>
        <dbReference type="ARBA" id="ARBA00023242"/>
    </source>
</evidence>
<dbReference type="InterPro" id="IPR027417">
    <property type="entry name" value="P-loop_NTPase"/>
</dbReference>
<feature type="region of interest" description="Disordered" evidence="12">
    <location>
        <begin position="690"/>
        <end position="988"/>
    </location>
</feature>
<keyword evidence="3" id="KW-0547">Nucleotide-binding</keyword>
<dbReference type="Pfam" id="PF16124">
    <property type="entry name" value="RecQ_Zn_bind"/>
    <property type="match status" value="1"/>
</dbReference>
<evidence type="ECO:0000256" key="10">
    <source>
        <dbReference type="ARBA" id="ARBA00034808"/>
    </source>
</evidence>
<evidence type="ECO:0000256" key="7">
    <source>
        <dbReference type="ARBA" id="ARBA00023125"/>
    </source>
</evidence>
<gene>
    <name evidence="15" type="ORF">ODALV1_LOCUS11268</name>
</gene>
<evidence type="ECO:0000256" key="11">
    <source>
        <dbReference type="ARBA" id="ARBA00049360"/>
    </source>
</evidence>
<keyword evidence="5" id="KW-0347">Helicase</keyword>
<evidence type="ECO:0000256" key="2">
    <source>
        <dbReference type="ARBA" id="ARBA00005446"/>
    </source>
</evidence>
<name>A0ABP1QH53_9HEXA</name>
<evidence type="ECO:0000259" key="14">
    <source>
        <dbReference type="PROSITE" id="PS51194"/>
    </source>
</evidence>
<evidence type="ECO:0000259" key="13">
    <source>
        <dbReference type="PROSITE" id="PS51192"/>
    </source>
</evidence>
<feature type="domain" description="Helicase C-terminal" evidence="14">
    <location>
        <begin position="251"/>
        <end position="409"/>
    </location>
</feature>
<evidence type="ECO:0000256" key="3">
    <source>
        <dbReference type="ARBA" id="ARBA00022741"/>
    </source>
</evidence>
<dbReference type="NCBIfam" id="TIGR00614">
    <property type="entry name" value="recQ_fam"/>
    <property type="match status" value="1"/>
</dbReference>
<dbReference type="Gene3D" id="3.40.50.300">
    <property type="entry name" value="P-loop containing nucleotide triphosphate hydrolases"/>
    <property type="match status" value="2"/>
</dbReference>
<evidence type="ECO:0000256" key="9">
    <source>
        <dbReference type="ARBA" id="ARBA00034617"/>
    </source>
</evidence>
<feature type="domain" description="Helicase ATP-binding" evidence="13">
    <location>
        <begin position="52"/>
        <end position="227"/>
    </location>
</feature>